<sequence>MASLHSSAYLLLIVSHIQAAASDTLGNGDSSEQVQAEFQITSEDCEGDPQSNREEDTGSICKSSDPTPVEGLDEHRTTPLIEEHSIPDTDAPQDGEAELMKELFEWRGLQIKKLERGLYLAAERLREAQDEDQARTNLRAQSRQSNQYGLTEEDENIIQAMCKLHSPTRGSYEVSDEFNAHLAVSQWLQKDIEDLNKAEWKRIRQQEDLRAEVK</sequence>
<name>A0A0C3FU17_PILCF</name>
<dbReference type="EMBL" id="KN832994">
    <property type="protein sequence ID" value="KIM82396.1"/>
    <property type="molecule type" value="Genomic_DNA"/>
</dbReference>
<evidence type="ECO:0000313" key="3">
    <source>
        <dbReference type="EMBL" id="KIM82396.1"/>
    </source>
</evidence>
<reference evidence="4" key="2">
    <citation type="submission" date="2015-01" db="EMBL/GenBank/DDBJ databases">
        <title>Evolutionary Origins and Diversification of the Mycorrhizal Mutualists.</title>
        <authorList>
            <consortium name="DOE Joint Genome Institute"/>
            <consortium name="Mycorrhizal Genomics Consortium"/>
            <person name="Kohler A."/>
            <person name="Kuo A."/>
            <person name="Nagy L.G."/>
            <person name="Floudas D."/>
            <person name="Copeland A."/>
            <person name="Barry K.W."/>
            <person name="Cichocki N."/>
            <person name="Veneault-Fourrey C."/>
            <person name="LaButti K."/>
            <person name="Lindquist E.A."/>
            <person name="Lipzen A."/>
            <person name="Lundell T."/>
            <person name="Morin E."/>
            <person name="Murat C."/>
            <person name="Riley R."/>
            <person name="Ohm R."/>
            <person name="Sun H."/>
            <person name="Tunlid A."/>
            <person name="Henrissat B."/>
            <person name="Grigoriev I.V."/>
            <person name="Hibbett D.S."/>
            <person name="Martin F."/>
        </authorList>
    </citation>
    <scope>NUCLEOTIDE SEQUENCE [LARGE SCALE GENOMIC DNA]</scope>
    <source>
        <strain evidence="4">F 1598</strain>
    </source>
</reference>
<feature type="region of interest" description="Disordered" evidence="1">
    <location>
        <begin position="39"/>
        <end position="93"/>
    </location>
</feature>
<evidence type="ECO:0000256" key="2">
    <source>
        <dbReference type="SAM" id="SignalP"/>
    </source>
</evidence>
<dbReference type="InParanoid" id="A0A0C3FU17"/>
<organism evidence="3 4">
    <name type="scientific">Piloderma croceum (strain F 1598)</name>
    <dbReference type="NCBI Taxonomy" id="765440"/>
    <lineage>
        <taxon>Eukaryota</taxon>
        <taxon>Fungi</taxon>
        <taxon>Dikarya</taxon>
        <taxon>Basidiomycota</taxon>
        <taxon>Agaricomycotina</taxon>
        <taxon>Agaricomycetes</taxon>
        <taxon>Agaricomycetidae</taxon>
        <taxon>Atheliales</taxon>
        <taxon>Atheliaceae</taxon>
        <taxon>Piloderma</taxon>
    </lineage>
</organism>
<keyword evidence="4" id="KW-1185">Reference proteome</keyword>
<evidence type="ECO:0000313" key="4">
    <source>
        <dbReference type="Proteomes" id="UP000054166"/>
    </source>
</evidence>
<keyword evidence="2" id="KW-0732">Signal</keyword>
<feature type="signal peptide" evidence="2">
    <location>
        <begin position="1"/>
        <end position="22"/>
    </location>
</feature>
<dbReference type="Proteomes" id="UP000054166">
    <property type="component" value="Unassembled WGS sequence"/>
</dbReference>
<proteinExistence type="predicted"/>
<feature type="compositionally biased region" description="Basic and acidic residues" evidence="1">
    <location>
        <begin position="72"/>
        <end position="87"/>
    </location>
</feature>
<dbReference type="AlphaFoldDB" id="A0A0C3FU17"/>
<dbReference type="HOGENOM" id="CLU_086113_0_0_1"/>
<reference evidence="3 4" key="1">
    <citation type="submission" date="2014-04" db="EMBL/GenBank/DDBJ databases">
        <authorList>
            <consortium name="DOE Joint Genome Institute"/>
            <person name="Kuo A."/>
            <person name="Tarkka M."/>
            <person name="Buscot F."/>
            <person name="Kohler A."/>
            <person name="Nagy L.G."/>
            <person name="Floudas D."/>
            <person name="Copeland A."/>
            <person name="Barry K.W."/>
            <person name="Cichocki N."/>
            <person name="Veneault-Fourrey C."/>
            <person name="LaButti K."/>
            <person name="Lindquist E.A."/>
            <person name="Lipzen A."/>
            <person name="Lundell T."/>
            <person name="Morin E."/>
            <person name="Murat C."/>
            <person name="Sun H."/>
            <person name="Tunlid A."/>
            <person name="Henrissat B."/>
            <person name="Grigoriev I.V."/>
            <person name="Hibbett D.S."/>
            <person name="Martin F."/>
            <person name="Nordberg H.P."/>
            <person name="Cantor M.N."/>
            <person name="Hua S.X."/>
        </authorList>
    </citation>
    <scope>NUCLEOTIDE SEQUENCE [LARGE SCALE GENOMIC DNA]</scope>
    <source>
        <strain evidence="3 4">F 1598</strain>
    </source>
</reference>
<accession>A0A0C3FU17</accession>
<protein>
    <submittedName>
        <fullName evidence="3">Uncharacterized protein</fullName>
    </submittedName>
</protein>
<evidence type="ECO:0000256" key="1">
    <source>
        <dbReference type="SAM" id="MobiDB-lite"/>
    </source>
</evidence>
<feature type="chain" id="PRO_5002174467" evidence="2">
    <location>
        <begin position="23"/>
        <end position="214"/>
    </location>
</feature>
<gene>
    <name evidence="3" type="ORF">PILCRDRAFT_7797</name>
</gene>